<keyword evidence="4" id="KW-1185">Reference proteome</keyword>
<evidence type="ECO:0000256" key="1">
    <source>
        <dbReference type="SAM" id="MobiDB-lite"/>
    </source>
</evidence>
<name>A0A292IHV0_9MOLU</name>
<feature type="transmembrane region" description="Helical" evidence="2">
    <location>
        <begin position="731"/>
        <end position="754"/>
    </location>
</feature>
<dbReference type="NCBIfam" id="NF045752">
    <property type="entry name" value="MPN396"/>
    <property type="match status" value="1"/>
</dbReference>
<organism evidence="3 4">
    <name type="scientific">Mycoplasma amphoriforme A39</name>
    <dbReference type="NCBI Taxonomy" id="572419"/>
    <lineage>
        <taxon>Bacteria</taxon>
        <taxon>Bacillati</taxon>
        <taxon>Mycoplasmatota</taxon>
        <taxon>Mollicutes</taxon>
        <taxon>Mycoplasmataceae</taxon>
        <taxon>Mycoplasma</taxon>
    </lineage>
</organism>
<evidence type="ECO:0000256" key="2">
    <source>
        <dbReference type="SAM" id="Phobius"/>
    </source>
</evidence>
<feature type="transmembrane region" description="Helical" evidence="2">
    <location>
        <begin position="880"/>
        <end position="902"/>
    </location>
</feature>
<feature type="transmembrane region" description="Helical" evidence="2">
    <location>
        <begin position="616"/>
        <end position="634"/>
    </location>
</feature>
<feature type="transmembrane region" description="Helical" evidence="2">
    <location>
        <begin position="541"/>
        <end position="561"/>
    </location>
</feature>
<feature type="transmembrane region" description="Helical" evidence="2">
    <location>
        <begin position="518"/>
        <end position="536"/>
    </location>
</feature>
<evidence type="ECO:0000313" key="4">
    <source>
        <dbReference type="Proteomes" id="UP000261764"/>
    </source>
</evidence>
<feature type="transmembrane region" description="Helical" evidence="2">
    <location>
        <begin position="12"/>
        <end position="33"/>
    </location>
</feature>
<accession>A0A292IHV0</accession>
<feature type="compositionally biased region" description="Polar residues" evidence="1">
    <location>
        <begin position="371"/>
        <end position="383"/>
    </location>
</feature>
<keyword evidence="2" id="KW-0472">Membrane</keyword>
<reference evidence="3 4" key="1">
    <citation type="journal article" date="2015" name="Clin. Infect. Dis.">
        <title>Genomic Investigations unmask Mycoplasma amphoriforme, a new respiratory pathogen.</title>
        <authorList>
            <person name="Gillespie S.H."/>
            <person name="Ling C.L."/>
            <person name="Oravcova K."/>
            <person name="Pinheiro M."/>
            <person name="Wells L."/>
            <person name="Bryant J.M."/>
            <person name="McHugh T.D."/>
            <person name="Bebear C."/>
            <person name="Webster D."/>
            <person name="Harris S.R."/>
            <person name="Seth-Smith H.M."/>
            <person name="Thomson N.R."/>
        </authorList>
    </citation>
    <scope>NUCLEOTIDE SEQUENCE [LARGE SCALE GENOMIC DNA]</scope>
    <source>
        <strain evidence="3 4">A39</strain>
    </source>
</reference>
<dbReference type="SUPFAM" id="SSF82866">
    <property type="entry name" value="Multidrug efflux transporter AcrB transmembrane domain"/>
    <property type="match status" value="1"/>
</dbReference>
<dbReference type="RefSeq" id="WP_343251507.1">
    <property type="nucleotide sequence ID" value="NZ_HG937516.1"/>
</dbReference>
<protein>
    <recommendedName>
        <fullName evidence="5">Protein-export membrane protein SecD</fullName>
    </recommendedName>
</protein>
<feature type="transmembrane region" description="Helical" evidence="2">
    <location>
        <begin position="908"/>
        <end position="932"/>
    </location>
</feature>
<feature type="transmembrane region" description="Helical" evidence="2">
    <location>
        <begin position="567"/>
        <end position="587"/>
    </location>
</feature>
<feature type="transmembrane region" description="Helical" evidence="2">
    <location>
        <begin position="827"/>
        <end position="850"/>
    </location>
</feature>
<dbReference type="AlphaFoldDB" id="A0A292IHV0"/>
<sequence length="985" mass="110393">MLKKKPSFDFLLKSGFIFILIVLGLIGIIFGSIRISNKQSQGTVYDGGVSTTIFFSPYKEKRENHSTPIYDAFANDRDPNTTELLTDQEIAKMLSDASNVYANRLYLQGYNQVTITQNLADRTAVDLTSNSSDNPSFVNPSWLLNRTSLPSLTIAVNKNLVKEENETDENFDQQNLRSVLFNVSRSFDLSLETTDGYKIFDSNSPEFIKNSIDTIRPVSGSTTSALTFELNIPSSTINTDANGITNYINQKLTGITNSDYNTGNGETSVVRKGLFSSNDTTNTNGNRNIVLWNNKPAALQFVKNIFVVEENSPAWISFSSQEKALWNFLHKRAPYDANNDTNLVQPYRSASEININDLYYLYAKPKAYTQAPASNNGANSTTPPADVSTSGDTRTTRGGTTDYASLFSPYILYEGRVQTNSQTPTIHATVQNIFPTNQQFRFNGNTKFVLSQILQANGTYGTVNFGQATRLQSLLVNGALAKNSVIVGATTKLLKPEINNTFDVVSGLQDINAFKTSLIAFGVVLLVIGIIVSILYKVPGLFNLLGIILASVINILLYDQFGGTIDLFTFFGLFISAAIGVSSTIYINEVFRRLVRNSTSLSEAARLTYKSSFMKIVDVHLVVLVLGLLLMYVGKFQEQSIGVIFVVGSFTSFFITYGLSTLLNKVFFAIQNWVNYKLFVYKRDAKWLNEITWQIETSHHELNSSLNDTDHDLINLFKQKTKVNFLSKTSLALLLFWLLALIAGIIALVLFSQGRIFALSAITRSSTISIVIATMGSFAIGLVYFMLRYRWHISVPYLTVGLINFFAILIAPLIFGRLLNIRFQFEAILMLLGAWTISHLMIVYSIGWNYQYWFSYIIYKKQTIAQLISNNVMTMTRLSIINYFVLPFMVLVFTAFNFGGVISTNLNLYLFHLLGFISVANLVGNLTSWLLLPQLLGLMMLVRQKTMTIHENHAHGKHKKTVHSYDKIDEQLIAGINQRVIERHY</sequence>
<dbReference type="Gene3D" id="1.20.1640.10">
    <property type="entry name" value="Multidrug efflux transporter AcrB transmembrane domain"/>
    <property type="match status" value="1"/>
</dbReference>
<keyword evidence="2" id="KW-1133">Transmembrane helix</keyword>
<feature type="compositionally biased region" description="Low complexity" evidence="1">
    <location>
        <begin position="388"/>
        <end position="399"/>
    </location>
</feature>
<feature type="transmembrane region" description="Helical" evidence="2">
    <location>
        <begin position="794"/>
        <end position="815"/>
    </location>
</feature>
<evidence type="ECO:0000313" key="3">
    <source>
        <dbReference type="EMBL" id="CDN40166.1"/>
    </source>
</evidence>
<feature type="transmembrane region" description="Helical" evidence="2">
    <location>
        <begin position="766"/>
        <end position="787"/>
    </location>
</feature>
<dbReference type="EMBL" id="HG937516">
    <property type="protein sequence ID" value="CDN40166.1"/>
    <property type="molecule type" value="Genomic_DNA"/>
</dbReference>
<keyword evidence="2" id="KW-0812">Transmembrane</keyword>
<evidence type="ECO:0008006" key="5">
    <source>
        <dbReference type="Google" id="ProtNLM"/>
    </source>
</evidence>
<dbReference type="KEGG" id="mamp:MAMA39_00400"/>
<feature type="region of interest" description="Disordered" evidence="1">
    <location>
        <begin position="371"/>
        <end position="399"/>
    </location>
</feature>
<dbReference type="Proteomes" id="UP000261764">
    <property type="component" value="Chromosome I"/>
</dbReference>
<proteinExistence type="predicted"/>
<feature type="transmembrane region" description="Helical" evidence="2">
    <location>
        <begin position="640"/>
        <end position="663"/>
    </location>
</feature>
<gene>
    <name evidence="3" type="ORF">MAMA39_00400</name>
</gene>